<dbReference type="EMBL" id="JACTNF010000033">
    <property type="protein sequence ID" value="MBO1076875.1"/>
    <property type="molecule type" value="Genomic_DNA"/>
</dbReference>
<comment type="caution">
    <text evidence="2">The sequence shown here is derived from an EMBL/GenBank/DDBJ whole genome shotgun (WGS) entry which is preliminary data.</text>
</comment>
<dbReference type="PANTHER" id="PTHR39426">
    <property type="entry name" value="HOMOLOGY TO DEATH-ON-CURING PROTEIN OF PHAGE P1"/>
    <property type="match status" value="1"/>
</dbReference>
<dbReference type="Proteomes" id="UP001518990">
    <property type="component" value="Unassembled WGS sequence"/>
</dbReference>
<dbReference type="InterPro" id="IPR006440">
    <property type="entry name" value="Doc"/>
</dbReference>
<dbReference type="InterPro" id="IPR036597">
    <property type="entry name" value="Fido-like_dom_sf"/>
</dbReference>
<keyword evidence="3" id="KW-1185">Reference proteome</keyword>
<dbReference type="Gene3D" id="1.20.120.1870">
    <property type="entry name" value="Fic/DOC protein, Fido domain"/>
    <property type="match status" value="1"/>
</dbReference>
<gene>
    <name evidence="2" type="ORF">IAI60_19855</name>
</gene>
<protein>
    <submittedName>
        <fullName evidence="2">Type II toxin-antitoxin system death-on-curing family toxin</fullName>
    </submittedName>
</protein>
<dbReference type="PIRSF" id="PIRSF018297">
    <property type="entry name" value="Doc"/>
    <property type="match status" value="1"/>
</dbReference>
<proteinExistence type="predicted"/>
<dbReference type="PROSITE" id="PS51459">
    <property type="entry name" value="FIDO"/>
    <property type="match status" value="1"/>
</dbReference>
<accession>A0ABS3KHG1</accession>
<evidence type="ECO:0000259" key="1">
    <source>
        <dbReference type="PROSITE" id="PS51459"/>
    </source>
</evidence>
<evidence type="ECO:0000313" key="2">
    <source>
        <dbReference type="EMBL" id="MBO1076875.1"/>
    </source>
</evidence>
<dbReference type="RefSeq" id="WP_207450376.1">
    <property type="nucleotide sequence ID" value="NZ_CP061092.1"/>
</dbReference>
<reference evidence="2 3" key="1">
    <citation type="submission" date="2020-09" db="EMBL/GenBank/DDBJ databases">
        <title>Roseomonas.</title>
        <authorList>
            <person name="Zhu W."/>
        </authorList>
    </citation>
    <scope>NUCLEOTIDE SEQUENCE [LARGE SCALE GENOMIC DNA]</scope>
    <source>
        <strain evidence="2 3">1311</strain>
    </source>
</reference>
<dbReference type="NCBIfam" id="TIGR01550">
    <property type="entry name" value="DOC_P1"/>
    <property type="match status" value="1"/>
</dbReference>
<dbReference type="Pfam" id="PF02661">
    <property type="entry name" value="Fic"/>
    <property type="match status" value="1"/>
</dbReference>
<sequence length="134" mass="14477">MTEPEFLEADAVAFLHDQALREYGGAQGLKDPGLLESALGRPVNKLAYAGAGEIDLFDLAAAYAFGIASNHAFNDANKRTGWSCCVLFLKVNGIELDVTAADVVQRMLDLVNGVIDEAAFSHWLRQHRRTAGVS</sequence>
<evidence type="ECO:0000313" key="3">
    <source>
        <dbReference type="Proteomes" id="UP001518990"/>
    </source>
</evidence>
<dbReference type="PANTHER" id="PTHR39426:SF1">
    <property type="entry name" value="HOMOLOGY TO DEATH-ON-CURING PROTEIN OF PHAGE P1"/>
    <property type="match status" value="1"/>
</dbReference>
<dbReference type="InterPro" id="IPR053737">
    <property type="entry name" value="Type_II_TA_Toxin"/>
</dbReference>
<feature type="domain" description="Fido" evidence="1">
    <location>
        <begin position="7"/>
        <end position="126"/>
    </location>
</feature>
<dbReference type="SUPFAM" id="SSF140931">
    <property type="entry name" value="Fic-like"/>
    <property type="match status" value="1"/>
</dbReference>
<dbReference type="InterPro" id="IPR003812">
    <property type="entry name" value="Fido"/>
</dbReference>
<name>A0ABS3KHG1_9PROT</name>
<organism evidence="2 3">
    <name type="scientific">Roseomonas marmotae</name>
    <dbReference type="NCBI Taxonomy" id="2768161"/>
    <lineage>
        <taxon>Bacteria</taxon>
        <taxon>Pseudomonadati</taxon>
        <taxon>Pseudomonadota</taxon>
        <taxon>Alphaproteobacteria</taxon>
        <taxon>Acetobacterales</taxon>
        <taxon>Roseomonadaceae</taxon>
        <taxon>Roseomonas</taxon>
    </lineage>
</organism>